<gene>
    <name evidence="2" type="ORF">U7230_12940</name>
</gene>
<keyword evidence="1" id="KW-1133">Transmembrane helix</keyword>
<feature type="transmembrane region" description="Helical" evidence="1">
    <location>
        <begin position="6"/>
        <end position="29"/>
    </location>
</feature>
<reference evidence="2 3" key="1">
    <citation type="journal article" date="2024" name="Front. Microbiol.">
        <title>Novel thermophilic genera Geochorda gen. nov. and Carboxydochorda gen. nov. from the deep terrestrial subsurface reveal the ecophysiological diversity in the class Limnochordia.</title>
        <authorList>
            <person name="Karnachuk O.V."/>
            <person name="Lukina A.P."/>
            <person name="Avakyan M.R."/>
            <person name="Kadnikov V.V."/>
            <person name="Begmatov S."/>
            <person name="Beletsky A.V."/>
            <person name="Vlasova K.G."/>
            <person name="Novikov A.A."/>
            <person name="Shcherbakova V.A."/>
            <person name="Mardanov A.V."/>
            <person name="Ravin N.V."/>
        </authorList>
    </citation>
    <scope>NUCLEOTIDE SEQUENCE [LARGE SCALE GENOMIC DNA]</scope>
    <source>
        <strain evidence="2 3">L945</strain>
    </source>
</reference>
<evidence type="ECO:0000313" key="2">
    <source>
        <dbReference type="EMBL" id="WRP16980.1"/>
    </source>
</evidence>
<protein>
    <recommendedName>
        <fullName evidence="4">DUF2953 domain-containing protein</fullName>
    </recommendedName>
</protein>
<keyword evidence="1" id="KW-0472">Membrane</keyword>
<keyword evidence="1" id="KW-0812">Transmembrane</keyword>
<organism evidence="2 3">
    <name type="scientific">Carboxydichorda subterranea</name>
    <dbReference type="NCBI Taxonomy" id="3109565"/>
    <lineage>
        <taxon>Bacteria</taxon>
        <taxon>Bacillati</taxon>
        <taxon>Bacillota</taxon>
        <taxon>Limnochordia</taxon>
        <taxon>Limnochordales</taxon>
        <taxon>Geochordaceae</taxon>
        <taxon>Carboxydichorda</taxon>
    </lineage>
</organism>
<dbReference type="Proteomes" id="UP001332192">
    <property type="component" value="Chromosome"/>
</dbReference>
<proteinExistence type="predicted"/>
<name>A0ABZ1BWI2_9FIRM</name>
<keyword evidence="3" id="KW-1185">Reference proteome</keyword>
<dbReference type="EMBL" id="CP141615">
    <property type="protein sequence ID" value="WRP16980.1"/>
    <property type="molecule type" value="Genomic_DNA"/>
</dbReference>
<evidence type="ECO:0000313" key="3">
    <source>
        <dbReference type="Proteomes" id="UP001332192"/>
    </source>
</evidence>
<accession>A0ABZ1BWI2</accession>
<sequence length="245" mass="26335">MSPLWRGFLIFQAGSNLLNFILSLVWVRLGMAWRIRVSRAGEARSCGYVSYLLLSARFDARLRRSGKAWRLTLDVRPVLAGLRCGRIHVERAVAVPVSPIARAPVGDPGAPAGEASRPWLEPALKAAAASLRGKVVASCVDVHLCVGVGDAMWSALSAGAAYAGLSLTARALGSWTSFERRPRLRVRPLYGRPHLSARGRLEARARAGWLLLALVRGAIAGVRARKPARTPAAAPQRARAQRAAA</sequence>
<evidence type="ECO:0008006" key="4">
    <source>
        <dbReference type="Google" id="ProtNLM"/>
    </source>
</evidence>
<dbReference type="RefSeq" id="WP_324716252.1">
    <property type="nucleotide sequence ID" value="NZ_CP141615.1"/>
</dbReference>
<evidence type="ECO:0000256" key="1">
    <source>
        <dbReference type="SAM" id="Phobius"/>
    </source>
</evidence>